<keyword evidence="3" id="KW-1185">Reference proteome</keyword>
<accession>A0ABT8Q5S2</accession>
<keyword evidence="2" id="KW-0238">DNA-binding</keyword>
<dbReference type="GO" id="GO:0003677">
    <property type="term" value="F:DNA binding"/>
    <property type="evidence" value="ECO:0007669"/>
    <property type="project" value="UniProtKB-KW"/>
</dbReference>
<dbReference type="Proteomes" id="UP001174347">
    <property type="component" value="Unassembled WGS sequence"/>
</dbReference>
<dbReference type="InterPro" id="IPR038056">
    <property type="entry name" value="YjbR-like_sf"/>
</dbReference>
<evidence type="ECO:0000313" key="2">
    <source>
        <dbReference type="EMBL" id="MDN8620646.1"/>
    </source>
</evidence>
<dbReference type="InterPro" id="IPR058532">
    <property type="entry name" value="YjbR/MT2646/Rv2570-like"/>
</dbReference>
<evidence type="ECO:0000256" key="1">
    <source>
        <dbReference type="SAM" id="MobiDB-lite"/>
    </source>
</evidence>
<dbReference type="PANTHER" id="PTHR35145">
    <property type="entry name" value="CYTOPLASMIC PROTEIN-RELATED"/>
    <property type="match status" value="1"/>
</dbReference>
<name>A0ABT8Q5S2_9CORY</name>
<dbReference type="PANTHER" id="PTHR35145:SF1">
    <property type="entry name" value="CYTOPLASMIC PROTEIN"/>
    <property type="match status" value="1"/>
</dbReference>
<feature type="region of interest" description="Disordered" evidence="1">
    <location>
        <begin position="1"/>
        <end position="20"/>
    </location>
</feature>
<proteinExistence type="predicted"/>
<sequence length="142" mass="16368">MDDIVEDSTKPVSKREPMMDGSGLYTVARQRAEEMLGSQVQHPFGPDWEVFKVRDKIFLLLTAVTGQQQMIIKAEPEDCQALQQQYSFIAPGYHMNKRHWVSVYPHAELHQQLIEELVTDSYRLVAEKLPRGQRPIDTSFGH</sequence>
<dbReference type="RefSeq" id="WP_301732836.1">
    <property type="nucleotide sequence ID" value="NZ_CP175785.1"/>
</dbReference>
<dbReference type="InterPro" id="IPR007351">
    <property type="entry name" value="YjbR"/>
</dbReference>
<organism evidence="2 3">
    <name type="scientific">Corynebacterium kefirresidentii</name>
    <dbReference type="NCBI Taxonomy" id="1979527"/>
    <lineage>
        <taxon>Bacteria</taxon>
        <taxon>Bacillati</taxon>
        <taxon>Actinomycetota</taxon>
        <taxon>Actinomycetes</taxon>
        <taxon>Mycobacteriales</taxon>
        <taxon>Corynebacteriaceae</taxon>
        <taxon>Corynebacterium</taxon>
    </lineage>
</organism>
<protein>
    <submittedName>
        <fullName evidence="2">MmcQ/YjbR family DNA-binding protein</fullName>
    </submittedName>
</protein>
<dbReference type="Gene3D" id="3.90.1150.30">
    <property type="match status" value="1"/>
</dbReference>
<dbReference type="SUPFAM" id="SSF142906">
    <property type="entry name" value="YjbR-like"/>
    <property type="match status" value="1"/>
</dbReference>
<dbReference type="Pfam" id="PF04237">
    <property type="entry name" value="YjbR"/>
    <property type="match status" value="1"/>
</dbReference>
<reference evidence="2" key="1">
    <citation type="submission" date="2023-07" db="EMBL/GenBank/DDBJ databases">
        <title>Insights into the diversity of cutaneous corynebacteria.</title>
        <authorList>
            <person name="Bruggemann H."/>
            <person name="Poehlein A."/>
        </authorList>
    </citation>
    <scope>NUCLEOTIDE SEQUENCE</scope>
    <source>
        <strain evidence="2">P7_F1</strain>
    </source>
</reference>
<evidence type="ECO:0000313" key="3">
    <source>
        <dbReference type="Proteomes" id="UP001174347"/>
    </source>
</evidence>
<dbReference type="EMBL" id="JAUKFM010000006">
    <property type="protein sequence ID" value="MDN8620646.1"/>
    <property type="molecule type" value="Genomic_DNA"/>
</dbReference>
<feature type="compositionally biased region" description="Basic and acidic residues" evidence="1">
    <location>
        <begin position="7"/>
        <end position="18"/>
    </location>
</feature>
<comment type="caution">
    <text evidence="2">The sequence shown here is derived from an EMBL/GenBank/DDBJ whole genome shotgun (WGS) entry which is preliminary data.</text>
</comment>
<gene>
    <name evidence="2" type="ORF">Q0N36_08640</name>
</gene>